<feature type="transmembrane region" description="Helical" evidence="7">
    <location>
        <begin position="7"/>
        <end position="30"/>
    </location>
</feature>
<evidence type="ECO:0000256" key="4">
    <source>
        <dbReference type="ARBA" id="ARBA00022692"/>
    </source>
</evidence>
<evidence type="ECO:0000256" key="1">
    <source>
        <dbReference type="ARBA" id="ARBA00004651"/>
    </source>
</evidence>
<evidence type="ECO:0000313" key="10">
    <source>
        <dbReference type="Proteomes" id="UP000622017"/>
    </source>
</evidence>
<feature type="transmembrane region" description="Helical" evidence="7">
    <location>
        <begin position="328"/>
        <end position="347"/>
    </location>
</feature>
<keyword evidence="3" id="KW-1003">Cell membrane</keyword>
<evidence type="ECO:0000313" key="9">
    <source>
        <dbReference type="EMBL" id="MBC6612553.1"/>
    </source>
</evidence>
<dbReference type="RefSeq" id="WP_187320782.1">
    <property type="nucleotide sequence ID" value="NZ_JACSCY010000015.1"/>
</dbReference>
<organism evidence="9 10">
    <name type="scientific">Hymenobacter citatus</name>
    <dbReference type="NCBI Taxonomy" id="2763506"/>
    <lineage>
        <taxon>Bacteria</taxon>
        <taxon>Pseudomonadati</taxon>
        <taxon>Bacteroidota</taxon>
        <taxon>Cytophagia</taxon>
        <taxon>Cytophagales</taxon>
        <taxon>Hymenobacteraceae</taxon>
        <taxon>Hymenobacter</taxon>
    </lineage>
</organism>
<keyword evidence="10" id="KW-1185">Reference proteome</keyword>
<feature type="transmembrane region" description="Helical" evidence="7">
    <location>
        <begin position="405"/>
        <end position="424"/>
    </location>
</feature>
<dbReference type="NCBIfam" id="TIGR00889">
    <property type="entry name" value="2A0110"/>
    <property type="match status" value="1"/>
</dbReference>
<protein>
    <submittedName>
        <fullName evidence="9">Nucleoside permease</fullName>
    </submittedName>
</protein>
<keyword evidence="2" id="KW-0813">Transport</keyword>
<feature type="transmembrane region" description="Helical" evidence="7">
    <location>
        <begin position="161"/>
        <end position="179"/>
    </location>
</feature>
<dbReference type="Proteomes" id="UP000622017">
    <property type="component" value="Unassembled WGS sequence"/>
</dbReference>
<dbReference type="Pfam" id="PF03825">
    <property type="entry name" value="Nuc_H_symport"/>
    <property type="match status" value="1"/>
</dbReference>
<comment type="caution">
    <text evidence="9">The sequence shown here is derived from an EMBL/GenBank/DDBJ whole genome shotgun (WGS) entry which is preliminary data.</text>
</comment>
<dbReference type="PANTHER" id="PTHR23522:SF4">
    <property type="entry name" value="NUCLEOSIDE PERMEASE NUPG-RELATED"/>
    <property type="match status" value="1"/>
</dbReference>
<comment type="subcellular location">
    <subcellularLocation>
        <location evidence="1">Cell membrane</location>
        <topology evidence="1">Multi-pass membrane protein</topology>
    </subcellularLocation>
</comment>
<feature type="transmembrane region" description="Helical" evidence="7">
    <location>
        <begin position="368"/>
        <end position="393"/>
    </location>
</feature>
<dbReference type="EMBL" id="JACSCY010000015">
    <property type="protein sequence ID" value="MBC6612553.1"/>
    <property type="molecule type" value="Genomic_DNA"/>
</dbReference>
<feature type="transmembrane region" description="Helical" evidence="7">
    <location>
        <begin position="71"/>
        <end position="89"/>
    </location>
</feature>
<keyword evidence="4 7" id="KW-0812">Transmembrane</keyword>
<feature type="transmembrane region" description="Helical" evidence="7">
    <location>
        <begin position="137"/>
        <end position="155"/>
    </location>
</feature>
<dbReference type="SUPFAM" id="SSF103473">
    <property type="entry name" value="MFS general substrate transporter"/>
    <property type="match status" value="1"/>
</dbReference>
<feature type="transmembrane region" description="Helical" evidence="7">
    <location>
        <begin position="303"/>
        <end position="322"/>
    </location>
</feature>
<dbReference type="PANTHER" id="PTHR23522">
    <property type="entry name" value="BLL5896 PROTEIN"/>
    <property type="match status" value="1"/>
</dbReference>
<dbReference type="InterPro" id="IPR004740">
    <property type="entry name" value="Nuc_H_symport"/>
</dbReference>
<dbReference type="Gene3D" id="1.20.1250.20">
    <property type="entry name" value="MFS general substrate transporter like domains"/>
    <property type="match status" value="2"/>
</dbReference>
<feature type="transmembrane region" description="Helical" evidence="7">
    <location>
        <begin position="42"/>
        <end position="62"/>
    </location>
</feature>
<feature type="domain" description="Major facilitator superfamily (MFS) profile" evidence="8">
    <location>
        <begin position="218"/>
        <end position="443"/>
    </location>
</feature>
<proteinExistence type="predicted"/>
<evidence type="ECO:0000256" key="3">
    <source>
        <dbReference type="ARBA" id="ARBA00022475"/>
    </source>
</evidence>
<evidence type="ECO:0000256" key="5">
    <source>
        <dbReference type="ARBA" id="ARBA00022989"/>
    </source>
</evidence>
<keyword evidence="6 7" id="KW-0472">Membrane</keyword>
<dbReference type="CDD" id="cd06177">
    <property type="entry name" value="MFS_NHS"/>
    <property type="match status" value="1"/>
</dbReference>
<feature type="transmembrane region" description="Helical" evidence="7">
    <location>
        <begin position="273"/>
        <end position="296"/>
    </location>
</feature>
<reference evidence="9 10" key="1">
    <citation type="submission" date="2020-08" db="EMBL/GenBank/DDBJ databases">
        <title>Hymenobacter sp.</title>
        <authorList>
            <person name="Kim M.K."/>
        </authorList>
    </citation>
    <scope>NUCLEOTIDE SEQUENCE [LARGE SCALE GENOMIC DNA]</scope>
    <source>
        <strain evidence="9 10">BT507</strain>
    </source>
</reference>
<sequence>MSTKLRLIILSFLQFFIWGSWLITIGAYWFQTKQWSGAQFGAIFSTMGIASIFMPSLMGIVADKYINAEKLYGVLHLLGGIVLFTIPWVTDPGMFFWVILLNMIFYMPTLSLSIAVSYSVLKREGLDVVKDYPPIRVWGTIGFIVAMWTVSLLGFEKSANQFYVASGAALLLGLYAFTLPKCPPTAQDAPSRSLVEILGLKSFALLRDAKMATFFLFALLLGAALQLTNAYGDTFLHDASATVPTLNIESFSQLLSQLISRPLDTLSGLSAKYPAIIMSISQISETLFILAIPFFLRRFGIKQVMFMSMIAWVLRFGLFAYGNLESNLWMIILSCIVYGMAFDFFNISGSLFVETQTAPSIRASAQGLFMMMTNGFGAVLGSSISGIVIQKYFTAADGTKDWHSIWITFALYALVIAVLFVLLFKHKHNPQAVEETHPEPLLA</sequence>
<evidence type="ECO:0000256" key="2">
    <source>
        <dbReference type="ARBA" id="ARBA00022448"/>
    </source>
</evidence>
<evidence type="ECO:0000259" key="8">
    <source>
        <dbReference type="PROSITE" id="PS50850"/>
    </source>
</evidence>
<dbReference type="InterPro" id="IPR036259">
    <property type="entry name" value="MFS_trans_sf"/>
</dbReference>
<evidence type="ECO:0000256" key="7">
    <source>
        <dbReference type="SAM" id="Phobius"/>
    </source>
</evidence>
<keyword evidence="5 7" id="KW-1133">Transmembrane helix</keyword>
<feature type="transmembrane region" description="Helical" evidence="7">
    <location>
        <begin position="95"/>
        <end position="116"/>
    </location>
</feature>
<dbReference type="PROSITE" id="PS50850">
    <property type="entry name" value="MFS"/>
    <property type="match status" value="1"/>
</dbReference>
<name>A0ABR7MPU1_9BACT</name>
<evidence type="ECO:0000256" key="6">
    <source>
        <dbReference type="ARBA" id="ARBA00023136"/>
    </source>
</evidence>
<dbReference type="InterPro" id="IPR020846">
    <property type="entry name" value="MFS_dom"/>
</dbReference>
<feature type="transmembrane region" description="Helical" evidence="7">
    <location>
        <begin position="211"/>
        <end position="231"/>
    </location>
</feature>
<accession>A0ABR7MPU1</accession>
<gene>
    <name evidence="9" type="ORF">H8B15_16645</name>
</gene>